<dbReference type="PANTHER" id="PTHR47506">
    <property type="entry name" value="TRANSCRIPTIONAL REGULATORY PROTEIN"/>
    <property type="match status" value="1"/>
</dbReference>
<dbReference type="GO" id="GO:0003677">
    <property type="term" value="F:DNA binding"/>
    <property type="evidence" value="ECO:0007669"/>
    <property type="project" value="UniProtKB-UniRule"/>
</dbReference>
<dbReference type="PROSITE" id="PS50977">
    <property type="entry name" value="HTH_TETR_2"/>
    <property type="match status" value="1"/>
</dbReference>
<evidence type="ECO:0000256" key="4">
    <source>
        <dbReference type="PROSITE-ProRule" id="PRU00335"/>
    </source>
</evidence>
<evidence type="ECO:0000259" key="6">
    <source>
        <dbReference type="PROSITE" id="PS50977"/>
    </source>
</evidence>
<dbReference type="Pfam" id="PF16925">
    <property type="entry name" value="TetR_C_13"/>
    <property type="match status" value="1"/>
</dbReference>
<dbReference type="SUPFAM" id="SSF46689">
    <property type="entry name" value="Homeodomain-like"/>
    <property type="match status" value="1"/>
</dbReference>
<evidence type="ECO:0000256" key="5">
    <source>
        <dbReference type="SAM" id="MobiDB-lite"/>
    </source>
</evidence>
<dbReference type="EMBL" id="MDHN01000028">
    <property type="protein sequence ID" value="OFC70655.1"/>
    <property type="molecule type" value="Genomic_DNA"/>
</dbReference>
<dbReference type="Pfam" id="PF00440">
    <property type="entry name" value="TetR_N"/>
    <property type="match status" value="1"/>
</dbReference>
<gene>
    <name evidence="7" type="ORF">BFC18_12400</name>
</gene>
<dbReference type="AlphaFoldDB" id="A0A1E7ZAU7"/>
<evidence type="ECO:0000313" key="8">
    <source>
        <dbReference type="Proteomes" id="UP000175691"/>
    </source>
</evidence>
<dbReference type="InterPro" id="IPR011075">
    <property type="entry name" value="TetR_C"/>
</dbReference>
<keyword evidence="1" id="KW-0805">Transcription regulation</keyword>
<dbReference type="Gene3D" id="1.10.357.10">
    <property type="entry name" value="Tetracycline Repressor, domain 2"/>
    <property type="match status" value="1"/>
</dbReference>
<evidence type="ECO:0000313" key="7">
    <source>
        <dbReference type="EMBL" id="OFC70655.1"/>
    </source>
</evidence>
<dbReference type="InterPro" id="IPR036271">
    <property type="entry name" value="Tet_transcr_reg_TetR-rel_C_sf"/>
</dbReference>
<keyword evidence="3" id="KW-0804">Transcription</keyword>
<accession>A0A1E7ZAU7</accession>
<feature type="compositionally biased region" description="Basic residues" evidence="5">
    <location>
        <begin position="25"/>
        <end position="34"/>
    </location>
</feature>
<reference evidence="7 8" key="1">
    <citation type="submission" date="2016-08" db="EMBL/GenBank/DDBJ databases">
        <authorList>
            <person name="Seilhamer J.J."/>
        </authorList>
    </citation>
    <scope>NUCLEOTIDE SEQUENCE [LARGE SCALE GENOMIC DNA]</scope>
    <source>
        <strain evidence="7 8">KCTC 42603</strain>
    </source>
</reference>
<organism evidence="7 8">
    <name type="scientific">Alteromonas confluentis</name>
    <dbReference type="NCBI Taxonomy" id="1656094"/>
    <lineage>
        <taxon>Bacteria</taxon>
        <taxon>Pseudomonadati</taxon>
        <taxon>Pseudomonadota</taxon>
        <taxon>Gammaproteobacteria</taxon>
        <taxon>Alteromonadales</taxon>
        <taxon>Alteromonadaceae</taxon>
        <taxon>Alteromonas/Salinimonas group</taxon>
        <taxon>Alteromonas</taxon>
    </lineage>
</organism>
<name>A0A1E7ZAU7_9ALTE</name>
<keyword evidence="8" id="KW-1185">Reference proteome</keyword>
<dbReference type="STRING" id="1656094.BFC18_12400"/>
<evidence type="ECO:0000256" key="2">
    <source>
        <dbReference type="ARBA" id="ARBA00023125"/>
    </source>
</evidence>
<dbReference type="SUPFAM" id="SSF48498">
    <property type="entry name" value="Tetracyclin repressor-like, C-terminal domain"/>
    <property type="match status" value="1"/>
</dbReference>
<feature type="region of interest" description="Disordered" evidence="5">
    <location>
        <begin position="1"/>
        <end position="42"/>
    </location>
</feature>
<protein>
    <submittedName>
        <fullName evidence="7">TetR family transcriptional regulator</fullName>
    </submittedName>
</protein>
<evidence type="ECO:0000256" key="1">
    <source>
        <dbReference type="ARBA" id="ARBA00023015"/>
    </source>
</evidence>
<dbReference type="Proteomes" id="UP000175691">
    <property type="component" value="Unassembled WGS sequence"/>
</dbReference>
<comment type="caution">
    <text evidence="7">The sequence shown here is derived from an EMBL/GenBank/DDBJ whole genome shotgun (WGS) entry which is preliminary data.</text>
</comment>
<feature type="DNA-binding region" description="H-T-H motif" evidence="4">
    <location>
        <begin position="63"/>
        <end position="82"/>
    </location>
</feature>
<sequence length="229" mass="25235">MPSNKELSGTKPSDAKSSGTELVNKKPRRGRPPKAGRENTDTRAELIRSGLEHLTEFGFSASGIDTILKKVGVPKGSFYFYFASKEAFGHAVVNSYASYFAEKLQRTLKDESVAPLARVALFVDDASAGMKKHDFTRGCLVGNLGQEVDSLPESFRGRLIEIFSEWQEHLRECLQAAIEAGELAAHADCDWLAEVFWSGWEGAVSRAKLEKSARPLASYLKFYLAGLPK</sequence>
<dbReference type="PANTHER" id="PTHR47506:SF6">
    <property type="entry name" value="HTH-TYPE TRANSCRIPTIONAL REPRESSOR NEMR"/>
    <property type="match status" value="1"/>
</dbReference>
<evidence type="ECO:0000256" key="3">
    <source>
        <dbReference type="ARBA" id="ARBA00023163"/>
    </source>
</evidence>
<proteinExistence type="predicted"/>
<feature type="domain" description="HTH tetR-type" evidence="6">
    <location>
        <begin position="40"/>
        <end position="100"/>
    </location>
</feature>
<keyword evidence="2 4" id="KW-0238">DNA-binding</keyword>
<dbReference type="InterPro" id="IPR009057">
    <property type="entry name" value="Homeodomain-like_sf"/>
</dbReference>
<dbReference type="InterPro" id="IPR001647">
    <property type="entry name" value="HTH_TetR"/>
</dbReference>
<feature type="compositionally biased region" description="Polar residues" evidence="5">
    <location>
        <begin position="1"/>
        <end position="21"/>
    </location>
</feature>